<sequence length="42" mass="4531">MDLPLRNLQASFPLNGYYSDLQYAGGLESSLDAVSGLLARLT</sequence>
<proteinExistence type="predicted"/>
<protein>
    <submittedName>
        <fullName evidence="1">Uncharacterized protein</fullName>
    </submittedName>
</protein>
<name>A0AAU9Q0Z1_9VIBR</name>
<accession>A0AAU9Q0Z1</accession>
<evidence type="ECO:0000313" key="1">
    <source>
        <dbReference type="EMBL" id="CAH1522251.1"/>
    </source>
</evidence>
<comment type="caution">
    <text evidence="1">The sequence shown here is derived from an EMBL/GenBank/DDBJ whole genome shotgun (WGS) entry which is preliminary data.</text>
</comment>
<dbReference type="AlphaFoldDB" id="A0AAU9Q0Z1"/>
<dbReference type="Proteomes" id="UP001295420">
    <property type="component" value="Unassembled WGS sequence"/>
</dbReference>
<gene>
    <name evidence="1" type="ORF">THF1D04_100083</name>
</gene>
<evidence type="ECO:0000313" key="2">
    <source>
        <dbReference type="Proteomes" id="UP001295420"/>
    </source>
</evidence>
<organism evidence="1 2">
    <name type="scientific">Vibrio owensii</name>
    <dbReference type="NCBI Taxonomy" id="696485"/>
    <lineage>
        <taxon>Bacteria</taxon>
        <taxon>Pseudomonadati</taxon>
        <taxon>Pseudomonadota</taxon>
        <taxon>Gammaproteobacteria</taxon>
        <taxon>Vibrionales</taxon>
        <taxon>Vibrionaceae</taxon>
        <taxon>Vibrio</taxon>
    </lineage>
</organism>
<reference evidence="1" key="1">
    <citation type="submission" date="2022-01" db="EMBL/GenBank/DDBJ databases">
        <authorList>
            <person name="Lagorce A."/>
        </authorList>
    </citation>
    <scope>NUCLEOTIDE SEQUENCE</scope>
    <source>
        <strain evidence="1">Th15_F1_D04</strain>
    </source>
</reference>
<dbReference type="EMBL" id="CAKMTQ010000002">
    <property type="protein sequence ID" value="CAH1522251.1"/>
    <property type="molecule type" value="Genomic_DNA"/>
</dbReference>